<proteinExistence type="predicted"/>
<evidence type="ECO:0000256" key="2">
    <source>
        <dbReference type="ARBA" id="ARBA00004141"/>
    </source>
</evidence>
<keyword evidence="10" id="KW-1133">Transmembrane helix</keyword>
<sequence>MSHEVDELFDAEMLQQAKTLSALMAVNSELMPESTTTIASLDAHTYEDKLSYRLENSSGDVILQTEGAPDAVDFEFVPGFSEKQVGGELWYAFGLDNTAKQQRVLMLQEDDFRSELRMDLTIDTVIPIMLILPFMLWLGWWTINQNFSSFNRLAAELRHKSADDYTAFVEGNDREEVAVVKRSLNHYLNRIEQTFLREKRFSADAAHELRTPLASLKAQLQSRLGNSTSEQQDELQPLLDSTERLVKLVESLLQLSKAELPPEQLKQINVASVLRQVLADQYSTAESKGLSYDARVPTVFQQTSDESYLYLLFANALDNAIKYAVPGSHIGIEVSENQIFVCNRVAADHVIDIDRITERFYRGKQLDVEGSGLGLSIVKNLAEQLRVQINFRHIDDEFCFIVTFDTDQ</sequence>
<evidence type="ECO:0000256" key="3">
    <source>
        <dbReference type="ARBA" id="ARBA00012438"/>
    </source>
</evidence>
<name>A0A9X2FS71_9GAMM</name>
<dbReference type="InterPro" id="IPR005467">
    <property type="entry name" value="His_kinase_dom"/>
</dbReference>
<dbReference type="Pfam" id="PF02518">
    <property type="entry name" value="HATPase_c"/>
    <property type="match status" value="1"/>
</dbReference>
<dbReference type="SUPFAM" id="SSF55874">
    <property type="entry name" value="ATPase domain of HSP90 chaperone/DNA topoisomerase II/histidine kinase"/>
    <property type="match status" value="1"/>
</dbReference>
<dbReference type="Proteomes" id="UP001139474">
    <property type="component" value="Unassembled WGS sequence"/>
</dbReference>
<evidence type="ECO:0000256" key="6">
    <source>
        <dbReference type="ARBA" id="ARBA00022692"/>
    </source>
</evidence>
<keyword evidence="10" id="KW-0472">Membrane</keyword>
<keyword evidence="9 13" id="KW-0067">ATP-binding</keyword>
<comment type="catalytic activity">
    <reaction evidence="1">
        <text>ATP + protein L-histidine = ADP + protein N-phospho-L-histidine.</text>
        <dbReference type="EC" id="2.7.13.3"/>
    </reaction>
</comment>
<dbReference type="PROSITE" id="PS50109">
    <property type="entry name" value="HIS_KIN"/>
    <property type="match status" value="1"/>
</dbReference>
<evidence type="ECO:0000313" key="13">
    <source>
        <dbReference type="EMBL" id="MCP1338254.1"/>
    </source>
</evidence>
<dbReference type="SUPFAM" id="SSF47384">
    <property type="entry name" value="Homodimeric domain of signal transducing histidine kinase"/>
    <property type="match status" value="1"/>
</dbReference>
<dbReference type="CDD" id="cd00082">
    <property type="entry name" value="HisKA"/>
    <property type="match status" value="1"/>
</dbReference>
<evidence type="ECO:0000256" key="7">
    <source>
        <dbReference type="ARBA" id="ARBA00022741"/>
    </source>
</evidence>
<reference evidence="13" key="1">
    <citation type="submission" date="2022-06" db="EMBL/GenBank/DDBJ databases">
        <title>Idiomarina rhizosphaerae M1R2S28.</title>
        <authorList>
            <person name="Sun J.-Q."/>
            <person name="Li L.-F."/>
        </authorList>
    </citation>
    <scope>NUCLEOTIDE SEQUENCE</scope>
    <source>
        <strain evidence="13">M1R2S28</strain>
    </source>
</reference>
<keyword evidence="5" id="KW-0808">Transferase</keyword>
<dbReference type="GO" id="GO:0000155">
    <property type="term" value="F:phosphorelay sensor kinase activity"/>
    <property type="evidence" value="ECO:0007669"/>
    <property type="project" value="InterPro"/>
</dbReference>
<dbReference type="EC" id="2.7.13.3" evidence="3"/>
<dbReference type="GO" id="GO:0005886">
    <property type="term" value="C:plasma membrane"/>
    <property type="evidence" value="ECO:0007669"/>
    <property type="project" value="TreeGrafter"/>
</dbReference>
<dbReference type="Gene3D" id="3.30.565.10">
    <property type="entry name" value="Histidine kinase-like ATPase, C-terminal domain"/>
    <property type="match status" value="1"/>
</dbReference>
<protein>
    <recommendedName>
        <fullName evidence="3">histidine kinase</fullName>
        <ecNumber evidence="3">2.7.13.3</ecNumber>
    </recommendedName>
</protein>
<gene>
    <name evidence="13" type="ORF">NJR55_01485</name>
</gene>
<dbReference type="SMART" id="SM00388">
    <property type="entry name" value="HisKA"/>
    <property type="match status" value="1"/>
</dbReference>
<evidence type="ECO:0000313" key="14">
    <source>
        <dbReference type="Proteomes" id="UP001139474"/>
    </source>
</evidence>
<evidence type="ECO:0000259" key="12">
    <source>
        <dbReference type="PROSITE" id="PS50109"/>
    </source>
</evidence>
<organism evidence="13 14">
    <name type="scientific">Idiomarina rhizosphaerae</name>
    <dbReference type="NCBI Taxonomy" id="2961572"/>
    <lineage>
        <taxon>Bacteria</taxon>
        <taxon>Pseudomonadati</taxon>
        <taxon>Pseudomonadota</taxon>
        <taxon>Gammaproteobacteria</taxon>
        <taxon>Alteromonadales</taxon>
        <taxon>Idiomarinaceae</taxon>
        <taxon>Idiomarina</taxon>
    </lineage>
</organism>
<feature type="domain" description="Histidine kinase" evidence="12">
    <location>
        <begin position="204"/>
        <end position="408"/>
    </location>
</feature>
<evidence type="ECO:0000256" key="1">
    <source>
        <dbReference type="ARBA" id="ARBA00000085"/>
    </source>
</evidence>
<dbReference type="EMBL" id="JAMZDE010000001">
    <property type="protein sequence ID" value="MCP1338254.1"/>
    <property type="molecule type" value="Genomic_DNA"/>
</dbReference>
<dbReference type="AlphaFoldDB" id="A0A9X2FS71"/>
<dbReference type="InterPro" id="IPR036890">
    <property type="entry name" value="HATPase_C_sf"/>
</dbReference>
<keyword evidence="8" id="KW-0418">Kinase</keyword>
<dbReference type="Gene3D" id="1.10.287.130">
    <property type="match status" value="1"/>
</dbReference>
<evidence type="ECO:0000256" key="4">
    <source>
        <dbReference type="ARBA" id="ARBA00022553"/>
    </source>
</evidence>
<comment type="subcellular location">
    <subcellularLocation>
        <location evidence="2">Membrane</location>
        <topology evidence="2">Multi-pass membrane protein</topology>
    </subcellularLocation>
</comment>
<keyword evidence="4" id="KW-0597">Phosphoprotein</keyword>
<keyword evidence="14" id="KW-1185">Reference proteome</keyword>
<dbReference type="PANTHER" id="PTHR45436">
    <property type="entry name" value="SENSOR HISTIDINE KINASE YKOH"/>
    <property type="match status" value="1"/>
</dbReference>
<dbReference type="PANTHER" id="PTHR45436:SF14">
    <property type="entry name" value="SENSOR PROTEIN QSEC"/>
    <property type="match status" value="1"/>
</dbReference>
<comment type="caution">
    <text evidence="13">The sequence shown here is derived from an EMBL/GenBank/DDBJ whole genome shotgun (WGS) entry which is preliminary data.</text>
</comment>
<dbReference type="InterPro" id="IPR003661">
    <property type="entry name" value="HisK_dim/P_dom"/>
</dbReference>
<accession>A0A9X2FS71</accession>
<keyword evidence="11" id="KW-0902">Two-component regulatory system</keyword>
<evidence type="ECO:0000256" key="10">
    <source>
        <dbReference type="ARBA" id="ARBA00022989"/>
    </source>
</evidence>
<dbReference type="InterPro" id="IPR050428">
    <property type="entry name" value="TCS_sensor_his_kinase"/>
</dbReference>
<dbReference type="RefSeq" id="WP_253617219.1">
    <property type="nucleotide sequence ID" value="NZ_JAMZDE010000001.1"/>
</dbReference>
<evidence type="ECO:0000256" key="5">
    <source>
        <dbReference type="ARBA" id="ARBA00022679"/>
    </source>
</evidence>
<dbReference type="SMART" id="SM00387">
    <property type="entry name" value="HATPase_c"/>
    <property type="match status" value="1"/>
</dbReference>
<keyword evidence="6" id="KW-0812">Transmembrane</keyword>
<evidence type="ECO:0000256" key="8">
    <source>
        <dbReference type="ARBA" id="ARBA00022777"/>
    </source>
</evidence>
<keyword evidence="7" id="KW-0547">Nucleotide-binding</keyword>
<dbReference type="Pfam" id="PF00512">
    <property type="entry name" value="HisKA"/>
    <property type="match status" value="1"/>
</dbReference>
<dbReference type="InterPro" id="IPR003594">
    <property type="entry name" value="HATPase_dom"/>
</dbReference>
<evidence type="ECO:0000256" key="11">
    <source>
        <dbReference type="ARBA" id="ARBA00023012"/>
    </source>
</evidence>
<dbReference type="InterPro" id="IPR036097">
    <property type="entry name" value="HisK_dim/P_sf"/>
</dbReference>
<evidence type="ECO:0000256" key="9">
    <source>
        <dbReference type="ARBA" id="ARBA00022840"/>
    </source>
</evidence>
<dbReference type="GO" id="GO:0005524">
    <property type="term" value="F:ATP binding"/>
    <property type="evidence" value="ECO:0007669"/>
    <property type="project" value="UniProtKB-KW"/>
</dbReference>